<comment type="caution">
    <text evidence="2">The sequence shown here is derived from an EMBL/GenBank/DDBJ whole genome shotgun (WGS) entry which is preliminary data.</text>
</comment>
<dbReference type="RefSeq" id="WP_130430378.1">
    <property type="nucleotide sequence ID" value="NZ_SHKP01000004.1"/>
</dbReference>
<dbReference type="OrthoDB" id="9429459at2"/>
<accession>A0A4Q7W0A4</accession>
<keyword evidence="1" id="KW-1133">Transmembrane helix</keyword>
<keyword evidence="1" id="KW-0812">Transmembrane</keyword>
<feature type="transmembrane region" description="Helical" evidence="1">
    <location>
        <begin position="204"/>
        <end position="223"/>
    </location>
</feature>
<evidence type="ECO:0000313" key="3">
    <source>
        <dbReference type="Proteomes" id="UP000293671"/>
    </source>
</evidence>
<dbReference type="AlphaFoldDB" id="A0A4Q7W0A4"/>
<keyword evidence="3" id="KW-1185">Reference proteome</keyword>
<evidence type="ECO:0000256" key="1">
    <source>
        <dbReference type="SAM" id="Phobius"/>
    </source>
</evidence>
<feature type="transmembrane region" description="Helical" evidence="1">
    <location>
        <begin position="164"/>
        <end position="184"/>
    </location>
</feature>
<feature type="transmembrane region" description="Helical" evidence="1">
    <location>
        <begin position="80"/>
        <end position="102"/>
    </location>
</feature>
<gene>
    <name evidence="2" type="ORF">EV670_0662</name>
</gene>
<dbReference type="Proteomes" id="UP000293671">
    <property type="component" value="Unassembled WGS sequence"/>
</dbReference>
<proteinExistence type="predicted"/>
<evidence type="ECO:0000313" key="2">
    <source>
        <dbReference type="EMBL" id="RZU02634.1"/>
    </source>
</evidence>
<keyword evidence="1" id="KW-0472">Membrane</keyword>
<name>A0A4Q7W0A4_9BURK</name>
<sequence length="344" mass="37319">MPRPYAATLSALLAALALGRAGRRLRAEASAEAEKLRREALLKEYGEVCSNFRLLTDIRFKLLALLPVATAVAVATSHQAGGLIAVAVSLFGLAVTIGLVVYNARNDQLYIELVGRAAAIERSLGLPDGAFANRPRAWLRIELPLMRWKIEHGTGIALIYKASIALWLFGVLAPLLELARVALLRARWPGLDPTAPANWVEPSAVPQLVAFALAVLLTWRVAARVNAQRKSRQDRMRDSARSAVETAAAMDWTDIADSPTLLRDCVDLTGADSSDELEARARFYAGLGAAAVDHYAPRELPLDMPTSDPALRLAAYRIALLTDLPPRWLLDCASERRLPSAPPG</sequence>
<reference evidence="2 3" key="1">
    <citation type="submission" date="2019-02" db="EMBL/GenBank/DDBJ databases">
        <title>Genomic Encyclopedia of Type Strains, Phase IV (KMG-IV): sequencing the most valuable type-strain genomes for metagenomic binning, comparative biology and taxonomic classification.</title>
        <authorList>
            <person name="Goeker M."/>
        </authorList>
    </citation>
    <scope>NUCLEOTIDE SEQUENCE [LARGE SCALE GENOMIC DNA]</scope>
    <source>
        <strain evidence="2 3">DSM 19570</strain>
    </source>
</reference>
<organism evidence="2 3">
    <name type="scientific">Rivibacter subsaxonicus</name>
    <dbReference type="NCBI Taxonomy" id="457575"/>
    <lineage>
        <taxon>Bacteria</taxon>
        <taxon>Pseudomonadati</taxon>
        <taxon>Pseudomonadota</taxon>
        <taxon>Betaproteobacteria</taxon>
        <taxon>Burkholderiales</taxon>
        <taxon>Rivibacter</taxon>
    </lineage>
</organism>
<protein>
    <submittedName>
        <fullName evidence="2">Uncharacterized protein</fullName>
    </submittedName>
</protein>
<dbReference type="EMBL" id="SHKP01000004">
    <property type="protein sequence ID" value="RZU02634.1"/>
    <property type="molecule type" value="Genomic_DNA"/>
</dbReference>